<dbReference type="OrthoDB" id="4953at2759"/>
<evidence type="ECO:0000259" key="8">
    <source>
        <dbReference type="Pfam" id="PF16187"/>
    </source>
</evidence>
<comment type="caution">
    <text evidence="10">The sequence shown here is derived from an EMBL/GenBank/DDBJ whole genome shotgun (WGS) entry which is preliminary data.</text>
</comment>
<dbReference type="GO" id="GO:0006508">
    <property type="term" value="P:proteolysis"/>
    <property type="evidence" value="ECO:0007669"/>
    <property type="project" value="UniProtKB-KW"/>
</dbReference>
<dbReference type="InterPro" id="IPR054734">
    <property type="entry name" value="PqqF-like_C_4"/>
</dbReference>
<reference evidence="10" key="1">
    <citation type="submission" date="2021-10" db="EMBL/GenBank/DDBJ databases">
        <title>Tropical sea cucumber genome reveals ecological adaptation and Cuvierian tubules defense mechanism.</title>
        <authorList>
            <person name="Chen T."/>
        </authorList>
    </citation>
    <scope>NUCLEOTIDE SEQUENCE</scope>
    <source>
        <strain evidence="10">Nanhai2018</strain>
        <tissue evidence="10">Muscle</tissue>
    </source>
</reference>
<evidence type="ECO:0000256" key="3">
    <source>
        <dbReference type="ARBA" id="ARBA00022723"/>
    </source>
</evidence>
<organism evidence="10 11">
    <name type="scientific">Holothuria leucospilota</name>
    <name type="common">Black long sea cucumber</name>
    <name type="synonym">Mertensiothuria leucospilota</name>
    <dbReference type="NCBI Taxonomy" id="206669"/>
    <lineage>
        <taxon>Eukaryota</taxon>
        <taxon>Metazoa</taxon>
        <taxon>Echinodermata</taxon>
        <taxon>Eleutherozoa</taxon>
        <taxon>Echinozoa</taxon>
        <taxon>Holothuroidea</taxon>
        <taxon>Aspidochirotacea</taxon>
        <taxon>Aspidochirotida</taxon>
        <taxon>Holothuriidae</taxon>
        <taxon>Holothuria</taxon>
    </lineage>
</organism>
<dbReference type="SUPFAM" id="SSF63411">
    <property type="entry name" value="LuxS/MPP-like metallohydrolase"/>
    <property type="match status" value="4"/>
</dbReference>
<dbReference type="Gene3D" id="3.30.830.10">
    <property type="entry name" value="Metalloenzyme, LuxS/M16 peptidase-like"/>
    <property type="match status" value="4"/>
</dbReference>
<dbReference type="Pfam" id="PF05193">
    <property type="entry name" value="Peptidase_M16_C"/>
    <property type="match status" value="1"/>
</dbReference>
<dbReference type="Proteomes" id="UP001152320">
    <property type="component" value="Chromosome 6"/>
</dbReference>
<dbReference type="InterPro" id="IPR050626">
    <property type="entry name" value="Peptidase_M16"/>
</dbReference>
<keyword evidence="2" id="KW-0645">Protease</keyword>
<accession>A0A9Q1HBD6</accession>
<evidence type="ECO:0000256" key="4">
    <source>
        <dbReference type="ARBA" id="ARBA00022801"/>
    </source>
</evidence>
<keyword evidence="11" id="KW-1185">Reference proteome</keyword>
<dbReference type="AlphaFoldDB" id="A0A9Q1HBD6"/>
<evidence type="ECO:0000256" key="2">
    <source>
        <dbReference type="ARBA" id="ARBA00022670"/>
    </source>
</evidence>
<evidence type="ECO:0000313" key="11">
    <source>
        <dbReference type="Proteomes" id="UP001152320"/>
    </source>
</evidence>
<keyword evidence="4" id="KW-0378">Hydrolase</keyword>
<dbReference type="PANTHER" id="PTHR43690">
    <property type="entry name" value="NARDILYSIN"/>
    <property type="match status" value="1"/>
</dbReference>
<feature type="domain" description="Peptidase M16 middle/third" evidence="8">
    <location>
        <begin position="221"/>
        <end position="499"/>
    </location>
</feature>
<evidence type="ECO:0000313" key="10">
    <source>
        <dbReference type="EMBL" id="KAJ8039795.1"/>
    </source>
</evidence>
<evidence type="ECO:0000256" key="6">
    <source>
        <dbReference type="ARBA" id="ARBA00023049"/>
    </source>
</evidence>
<dbReference type="InterPro" id="IPR007863">
    <property type="entry name" value="Peptidase_M16_C"/>
</dbReference>
<proteinExistence type="inferred from homology"/>
<comment type="similarity">
    <text evidence="1">Belongs to the peptidase M16 family.</text>
</comment>
<evidence type="ECO:0000256" key="5">
    <source>
        <dbReference type="ARBA" id="ARBA00022833"/>
    </source>
</evidence>
<evidence type="ECO:0000259" key="9">
    <source>
        <dbReference type="Pfam" id="PF22456"/>
    </source>
</evidence>
<name>A0A9Q1HBD6_HOLLE</name>
<keyword evidence="3" id="KW-0479">Metal-binding</keyword>
<dbReference type="InterPro" id="IPR032632">
    <property type="entry name" value="Peptidase_M16_M"/>
</dbReference>
<evidence type="ECO:0000259" key="7">
    <source>
        <dbReference type="Pfam" id="PF05193"/>
    </source>
</evidence>
<sequence length="833" mass="95882">MHCLYKEKANAVFGNTESIKTKPSLNGINVYERLRDFREKNYSSHYMTLVVQSQETLDVLEDWITSTFSDIPNNKLEKISFDNCGLPFHPEKFQKLYKVVPVKNYHQIEVTWAFPPLAKYYKSKPLQYLGWLVGHEGNGSLLALLKKRSLALSLYAGNVESGFEHNSTYSSFGVMVTLTDEGLEKITEVVKIIFQYIKMLQDAGPNERIYNEIKTIDDNDFRFHEEEEPIELVETLAENMQIYPDEHILTGHLLKFEYDEEIYAQCTKLMTIDKANFILYSKTFADECTKEEYWYKTKYSVSEVPQEWISMVANAELNPELHLPAPNNFIATNFALKEADREDTEYPVCILDAPHSKIWYKRDTKFKTPRGYIYFHLITPVVNENKTNLVLFDFMVSILEHNLSEVGYDADVADLQYIFKTEETGLVMKVNGFNHKLPDLFQTLVDYLAGFTITVDLFTSVKQSMTRSYYNHNITKSSLNTDVRLSILQEKKCIPIDKATVVNNITREQVMDFAVKFKEALYLEGLVQGNFTSKEALGFEEYLRKKLGCQSLSSDRLPAMRVVQLRNGHHICRVKGLGPVDKNTVVTNYYQWGPGTVEKYSLLNALVVMMEEPCFDVLRTQEQLGYSVHATCRNTFGVLGFSVTVTTQATKFSASHVDGRIDQFLQHFHDKILASLPEDVFWEQIQGLINLKMCADLHLGEEVKRNWFEVKDQSYVFDRSQREVNYLKKLTLEDVKRFLAENLKNGQNCRKLSVQVIGAGKFEQFNLLDSDREAGVGLQDMDEVDASSQEGKELTNLKLEMLPLENGYSGHLIEDITSFKQGLMLYPLSKLNH</sequence>
<gene>
    <name evidence="10" type="ORF">HOLleu_13907</name>
</gene>
<dbReference type="Pfam" id="PF22456">
    <property type="entry name" value="PqqF-like_C_4"/>
    <property type="match status" value="1"/>
</dbReference>
<keyword evidence="6" id="KW-0482">Metalloprotease</keyword>
<dbReference type="PANTHER" id="PTHR43690:SF18">
    <property type="entry name" value="INSULIN-DEGRADING ENZYME-RELATED"/>
    <property type="match status" value="1"/>
</dbReference>
<evidence type="ECO:0000256" key="1">
    <source>
        <dbReference type="ARBA" id="ARBA00007261"/>
    </source>
</evidence>
<feature type="domain" description="Peptidase M16 C-terminal" evidence="7">
    <location>
        <begin position="31"/>
        <end position="215"/>
    </location>
</feature>
<protein>
    <submittedName>
        <fullName evidence="10">Nardilysin</fullName>
    </submittedName>
</protein>
<dbReference type="GO" id="GO:0008237">
    <property type="term" value="F:metallopeptidase activity"/>
    <property type="evidence" value="ECO:0007669"/>
    <property type="project" value="UniProtKB-KW"/>
</dbReference>
<dbReference type="EMBL" id="JAIZAY010000006">
    <property type="protein sequence ID" value="KAJ8039795.1"/>
    <property type="molecule type" value="Genomic_DNA"/>
</dbReference>
<keyword evidence="5" id="KW-0862">Zinc</keyword>
<dbReference type="Pfam" id="PF16187">
    <property type="entry name" value="Peptidase_M16_M"/>
    <property type="match status" value="1"/>
</dbReference>
<dbReference type="GO" id="GO:0046872">
    <property type="term" value="F:metal ion binding"/>
    <property type="evidence" value="ECO:0007669"/>
    <property type="project" value="UniProtKB-KW"/>
</dbReference>
<dbReference type="InterPro" id="IPR011249">
    <property type="entry name" value="Metalloenz_LuxS/M16"/>
</dbReference>
<feature type="domain" description="Coenzyme PQQ synthesis protein F-like C-terminal lobe" evidence="9">
    <location>
        <begin position="608"/>
        <end position="707"/>
    </location>
</feature>
<dbReference type="FunFam" id="3.30.830.10:FF:000005">
    <property type="entry name" value="nardilysin isoform X1"/>
    <property type="match status" value="1"/>
</dbReference>